<dbReference type="InterPro" id="IPR029033">
    <property type="entry name" value="His_PPase_superfam"/>
</dbReference>
<comment type="caution">
    <text evidence="3">The sequence shown here is derived from an EMBL/GenBank/DDBJ whole genome shotgun (WGS) entry which is preliminary data.</text>
</comment>
<evidence type="ECO:0000256" key="1">
    <source>
        <dbReference type="PIRSR" id="PIRSR613078-1"/>
    </source>
</evidence>
<organism evidence="3 4">
    <name type="scientific">Tritonibacter litoralis</name>
    <dbReference type="NCBI Taxonomy" id="2662264"/>
    <lineage>
        <taxon>Bacteria</taxon>
        <taxon>Pseudomonadati</taxon>
        <taxon>Pseudomonadota</taxon>
        <taxon>Alphaproteobacteria</taxon>
        <taxon>Rhodobacterales</taxon>
        <taxon>Paracoccaceae</taxon>
        <taxon>Tritonibacter</taxon>
    </lineage>
</organism>
<feature type="binding site" evidence="2">
    <location>
        <begin position="8"/>
        <end position="15"/>
    </location>
    <ligand>
        <name>substrate</name>
    </ligand>
</feature>
<evidence type="ECO:0000313" key="3">
    <source>
        <dbReference type="EMBL" id="MQQ09223.1"/>
    </source>
</evidence>
<dbReference type="Gene3D" id="3.40.50.1240">
    <property type="entry name" value="Phosphoglycerate mutase-like"/>
    <property type="match status" value="1"/>
</dbReference>
<dbReference type="Pfam" id="PF00300">
    <property type="entry name" value="His_Phos_1"/>
    <property type="match status" value="1"/>
</dbReference>
<name>A0A843YJ17_9RHOB</name>
<feature type="binding site" evidence="2">
    <location>
        <position position="57"/>
    </location>
    <ligand>
        <name>substrate</name>
    </ligand>
</feature>
<sequence length="195" mass="22163">MTRLAMLRHGHTPWNRLGRIQGRSDIALDDAAREQLAAQALPPDWVNADLVASPLERAWHTAELVANRPARREPDLIEMNWGDWEGLHGRDLKNDPQSGFKDIEHWGWDFRPPGGETPSEVWDRLEPWLFQLSQDTIAVCHIGIMRVILARAYGWDFAGPAPFAVKRNRLFVVEITGTALTPIPDPVRLIQKDTL</sequence>
<dbReference type="CDD" id="cd07067">
    <property type="entry name" value="HP_PGM_like"/>
    <property type="match status" value="1"/>
</dbReference>
<dbReference type="EMBL" id="WIBF01000007">
    <property type="protein sequence ID" value="MQQ09223.1"/>
    <property type="molecule type" value="Genomic_DNA"/>
</dbReference>
<proteinExistence type="predicted"/>
<evidence type="ECO:0000256" key="2">
    <source>
        <dbReference type="PIRSR" id="PIRSR613078-2"/>
    </source>
</evidence>
<keyword evidence="4" id="KW-1185">Reference proteome</keyword>
<feature type="active site" description="Proton donor/acceptor" evidence="1">
    <location>
        <position position="78"/>
    </location>
</feature>
<dbReference type="InterPro" id="IPR013078">
    <property type="entry name" value="His_Pase_superF_clade-1"/>
</dbReference>
<dbReference type="SMART" id="SM00855">
    <property type="entry name" value="PGAM"/>
    <property type="match status" value="1"/>
</dbReference>
<feature type="active site" description="Tele-phosphohistidine intermediate" evidence="1">
    <location>
        <position position="9"/>
    </location>
</feature>
<dbReference type="GO" id="GO:0005737">
    <property type="term" value="C:cytoplasm"/>
    <property type="evidence" value="ECO:0007669"/>
    <property type="project" value="TreeGrafter"/>
</dbReference>
<accession>A0A843YJ17</accession>
<dbReference type="RefSeq" id="WP_153216174.1">
    <property type="nucleotide sequence ID" value="NZ_WIBF01000007.1"/>
</dbReference>
<dbReference type="GO" id="GO:0016791">
    <property type="term" value="F:phosphatase activity"/>
    <property type="evidence" value="ECO:0007669"/>
    <property type="project" value="TreeGrafter"/>
</dbReference>
<reference evidence="3 4" key="1">
    <citation type="submission" date="2019-10" db="EMBL/GenBank/DDBJ databases">
        <title>Epibacterium sp. nov., isolated from seawater.</title>
        <authorList>
            <person name="Zhang X."/>
            <person name="Li N."/>
        </authorList>
    </citation>
    <scope>NUCLEOTIDE SEQUENCE [LARGE SCALE GENOMIC DNA]</scope>
    <source>
        <strain evidence="3 4">SM1979</strain>
    </source>
</reference>
<protein>
    <submittedName>
        <fullName evidence="3">Histidine phosphatase family protein</fullName>
    </submittedName>
</protein>
<dbReference type="Proteomes" id="UP000444174">
    <property type="component" value="Unassembled WGS sequence"/>
</dbReference>
<evidence type="ECO:0000313" key="4">
    <source>
        <dbReference type="Proteomes" id="UP000444174"/>
    </source>
</evidence>
<dbReference type="InterPro" id="IPR050275">
    <property type="entry name" value="PGM_Phosphatase"/>
</dbReference>
<dbReference type="PANTHER" id="PTHR48100">
    <property type="entry name" value="BROAD-SPECIFICITY PHOSPHATASE YOR283W-RELATED"/>
    <property type="match status" value="1"/>
</dbReference>
<gene>
    <name evidence="3" type="ORF">GFB49_12220</name>
</gene>
<dbReference type="SUPFAM" id="SSF53254">
    <property type="entry name" value="Phosphoglycerate mutase-like"/>
    <property type="match status" value="1"/>
</dbReference>
<dbReference type="AlphaFoldDB" id="A0A843YJ17"/>
<dbReference type="PANTHER" id="PTHR48100:SF59">
    <property type="entry name" value="ADENOSYLCOBALAMIN_ALPHA-RIBAZOLE PHOSPHATASE"/>
    <property type="match status" value="1"/>
</dbReference>